<dbReference type="RefSeq" id="WP_099614166.1">
    <property type="nucleotide sequence ID" value="NZ_KZ319369.1"/>
</dbReference>
<evidence type="ECO:0000313" key="4">
    <source>
        <dbReference type="EMBL" id="PHQ15592.1"/>
    </source>
</evidence>
<evidence type="ECO:0000313" key="5">
    <source>
        <dbReference type="Proteomes" id="UP000231409"/>
    </source>
</evidence>
<dbReference type="InterPro" id="IPR032093">
    <property type="entry name" value="PhoD_N"/>
</dbReference>
<reference evidence="4 5" key="1">
    <citation type="submission" date="2017-09" db="EMBL/GenBank/DDBJ databases">
        <title>The draft genome sequences of Marinobacter sp. PWS21.</title>
        <authorList>
            <person name="Cao J."/>
        </authorList>
    </citation>
    <scope>NUCLEOTIDE SEQUENCE [LARGE SCALE GENOMIC DNA]</scope>
    <source>
        <strain evidence="4 5">PWS21</strain>
    </source>
</reference>
<dbReference type="Pfam" id="PF09423">
    <property type="entry name" value="PhoD"/>
    <property type="match status" value="1"/>
</dbReference>
<dbReference type="CDD" id="cd07389">
    <property type="entry name" value="MPP_PhoD"/>
    <property type="match status" value="1"/>
</dbReference>
<dbReference type="PROSITE" id="PS51318">
    <property type="entry name" value="TAT"/>
    <property type="match status" value="1"/>
</dbReference>
<dbReference type="Proteomes" id="UP000231409">
    <property type="component" value="Unassembled WGS sequence"/>
</dbReference>
<feature type="domain" description="Phospholipase D N-terminal" evidence="3">
    <location>
        <begin position="56"/>
        <end position="149"/>
    </location>
</feature>
<evidence type="ECO:0000256" key="1">
    <source>
        <dbReference type="SAM" id="SignalP"/>
    </source>
</evidence>
<protein>
    <submittedName>
        <fullName evidence="4">Alkaline phosphatase</fullName>
    </submittedName>
</protein>
<sequence length="585" mass="64702">MDKQRRAVVKGLAAASLTALTACGGSSTDTPVADLAPAPGIVGDDTASQPAVAFNHGVASGDPLADRVILWTRVTPTDELPRTVSSIPVRVTVALDRDMRDVVGQFSTSTGPERDFCIKLDAAGLQPDTWYYYQFAAGNQRSPVGRTRTFPGAGMAVERARFAVVSCSNYAYGLFSVYKAVSEQADLDFILHLGDYIYEYGPGEYGDFPGRDPLPAHEITSLADYRERHAQYKTDTNLQAVHQQFPMICIWDDHESANDSYRDGAENHTEATEGAWTQRRSDAIQAYFEWLPIREVTSDSGRIWRDFAFGNLMDLFMLDTRLEGRDQPVSSSADPERFSAERRLVSEDQMNWLLAGLTSSSARWRMIGQQVMFAELNVLRTLDVARTLGLDDSFGFNGQLLSLNMDQWDGYVADREVILRTLAAEAIDNTVIFTGDIHTSWANEVYADSGNLLENTLVSPLAAEFVTPSVTSPGFPEQVADLAALAVRTVNPHMKYVELKTPGFILVDVTTERTQAEFYYVRSIRERDLQGVIDPAMTKVVGVDSGSSRIYQDRALSEPRAIRTALFHPPVRPPVRTPPVRTAVS</sequence>
<keyword evidence="1" id="KW-0732">Signal</keyword>
<dbReference type="InterPro" id="IPR018946">
    <property type="entry name" value="PhoD-like_MPP"/>
</dbReference>
<feature type="chain" id="PRO_5013861275" evidence="1">
    <location>
        <begin position="22"/>
        <end position="585"/>
    </location>
</feature>
<dbReference type="Gene3D" id="3.60.21.70">
    <property type="entry name" value="PhoD-like phosphatase"/>
    <property type="match status" value="1"/>
</dbReference>
<dbReference type="InterPro" id="IPR038607">
    <property type="entry name" value="PhoD-like_sf"/>
</dbReference>
<dbReference type="PANTHER" id="PTHR43606">
    <property type="entry name" value="PHOSPHATASE, PUTATIVE (AFU_ORTHOLOGUE AFUA_6G08710)-RELATED"/>
    <property type="match status" value="1"/>
</dbReference>
<dbReference type="InterPro" id="IPR052900">
    <property type="entry name" value="Phospholipid_Metab_Enz"/>
</dbReference>
<evidence type="ECO:0000259" key="2">
    <source>
        <dbReference type="Pfam" id="PF09423"/>
    </source>
</evidence>
<dbReference type="Gene3D" id="2.60.40.380">
    <property type="entry name" value="Purple acid phosphatase-like, N-terminal"/>
    <property type="match status" value="1"/>
</dbReference>
<proteinExistence type="predicted"/>
<dbReference type="EMBL" id="NTFH01000006">
    <property type="protein sequence ID" value="PHQ15592.1"/>
    <property type="molecule type" value="Genomic_DNA"/>
</dbReference>
<dbReference type="SUPFAM" id="SSF56300">
    <property type="entry name" value="Metallo-dependent phosphatases"/>
    <property type="match status" value="1"/>
</dbReference>
<evidence type="ECO:0000259" key="3">
    <source>
        <dbReference type="Pfam" id="PF16655"/>
    </source>
</evidence>
<feature type="domain" description="PhoD-like phosphatase metallophosphatase" evidence="2">
    <location>
        <begin position="162"/>
        <end position="518"/>
    </location>
</feature>
<dbReference type="InterPro" id="IPR029052">
    <property type="entry name" value="Metallo-depent_PP-like"/>
</dbReference>
<dbReference type="PROSITE" id="PS51257">
    <property type="entry name" value="PROKAR_LIPOPROTEIN"/>
    <property type="match status" value="1"/>
</dbReference>
<feature type="signal peptide" evidence="1">
    <location>
        <begin position="1"/>
        <end position="21"/>
    </location>
</feature>
<gene>
    <name evidence="4" type="ORF">CLH61_07955</name>
</gene>
<organism evidence="4 5">
    <name type="scientific">Marinobacter profundi</name>
    <dbReference type="NCBI Taxonomy" id="2666256"/>
    <lineage>
        <taxon>Bacteria</taxon>
        <taxon>Pseudomonadati</taxon>
        <taxon>Pseudomonadota</taxon>
        <taxon>Gammaproteobacteria</taxon>
        <taxon>Pseudomonadales</taxon>
        <taxon>Marinobacteraceae</taxon>
        <taxon>Marinobacter</taxon>
    </lineage>
</organism>
<keyword evidence="5" id="KW-1185">Reference proteome</keyword>
<dbReference type="AlphaFoldDB" id="A0A2G1UMA0"/>
<comment type="caution">
    <text evidence="4">The sequence shown here is derived from an EMBL/GenBank/DDBJ whole genome shotgun (WGS) entry which is preliminary data.</text>
</comment>
<name>A0A2G1UMA0_9GAMM</name>
<accession>A0A2G1UMA0</accession>
<dbReference type="Pfam" id="PF16655">
    <property type="entry name" value="PhoD_N"/>
    <property type="match status" value="1"/>
</dbReference>
<dbReference type="PANTHER" id="PTHR43606:SF7">
    <property type="entry name" value="PHOSPHATASE, PUTATIVE (AFU_ORTHOLOGUE AFUA_6G08710)-RELATED"/>
    <property type="match status" value="1"/>
</dbReference>
<dbReference type="InterPro" id="IPR006311">
    <property type="entry name" value="TAT_signal"/>
</dbReference>